<protein>
    <submittedName>
        <fullName evidence="3">Uncharacterized protein</fullName>
    </submittedName>
</protein>
<gene>
    <name evidence="3" type="ORF">MNB_SUP05-SYMBIONT-7-633</name>
</gene>
<evidence type="ECO:0000256" key="2">
    <source>
        <dbReference type="SAM" id="Phobius"/>
    </source>
</evidence>
<organism evidence="3">
    <name type="scientific">hydrothermal vent metagenome</name>
    <dbReference type="NCBI Taxonomy" id="652676"/>
    <lineage>
        <taxon>unclassified sequences</taxon>
        <taxon>metagenomes</taxon>
        <taxon>ecological metagenomes</taxon>
    </lineage>
</organism>
<dbReference type="AlphaFoldDB" id="A0A1W1E5D4"/>
<reference evidence="3" key="1">
    <citation type="submission" date="2016-10" db="EMBL/GenBank/DDBJ databases">
        <authorList>
            <person name="de Groot N.N."/>
        </authorList>
    </citation>
    <scope>NUCLEOTIDE SEQUENCE</scope>
</reference>
<proteinExistence type="predicted"/>
<evidence type="ECO:0000313" key="3">
    <source>
        <dbReference type="EMBL" id="SFV89149.1"/>
    </source>
</evidence>
<feature type="region of interest" description="Disordered" evidence="1">
    <location>
        <begin position="1"/>
        <end position="33"/>
    </location>
</feature>
<keyword evidence="2" id="KW-1133">Transmembrane helix</keyword>
<dbReference type="EMBL" id="FPIA01000124">
    <property type="protein sequence ID" value="SFV89149.1"/>
    <property type="molecule type" value="Genomic_DNA"/>
</dbReference>
<keyword evidence="2" id="KW-0472">Membrane</keyword>
<sequence>MAMDNLIRPNNALTEQTTQNHKEAKMPRPETALGRNKKMEKLSAVMLKILSFILFTVVILFSKNNDTRKVLVIVCFSVLKKPGIFITALDFLSTLKRTRIGIFAPLCFSRF</sequence>
<feature type="transmembrane region" description="Helical" evidence="2">
    <location>
        <begin position="70"/>
        <end position="92"/>
    </location>
</feature>
<evidence type="ECO:0000256" key="1">
    <source>
        <dbReference type="SAM" id="MobiDB-lite"/>
    </source>
</evidence>
<name>A0A1W1E5D4_9ZZZZ</name>
<keyword evidence="2" id="KW-0812">Transmembrane</keyword>
<accession>A0A1W1E5D4</accession>
<feature type="transmembrane region" description="Helical" evidence="2">
    <location>
        <begin position="45"/>
        <end position="64"/>
    </location>
</feature>